<gene>
    <name evidence="1" type="ORF">NCTC9836_00181</name>
</gene>
<keyword evidence="2" id="KW-1185">Reference proteome</keyword>
<name>A0A381J467_9CLOT</name>
<dbReference type="AlphaFoldDB" id="A0A381J467"/>
<sequence>MKADYSYTGALKANRVIFPKDHIKLGAKLNKFAESLNIEDFDLVTVKDQQYYIYNYVGDLKGRKNVSITLSYPKDAFQKDGYLKAFISLDTSLSPLEILTL</sequence>
<dbReference type="EMBL" id="UFWZ01000001">
    <property type="protein sequence ID" value="SUY45148.1"/>
    <property type="molecule type" value="Genomic_DNA"/>
</dbReference>
<protein>
    <submittedName>
        <fullName evidence="1">Transposase, IS4</fullName>
    </submittedName>
</protein>
<organism evidence="1 2">
    <name type="scientific">Clostridium putrefaciens</name>
    <dbReference type="NCBI Taxonomy" id="99675"/>
    <lineage>
        <taxon>Bacteria</taxon>
        <taxon>Bacillati</taxon>
        <taxon>Bacillota</taxon>
        <taxon>Clostridia</taxon>
        <taxon>Eubacteriales</taxon>
        <taxon>Clostridiaceae</taxon>
        <taxon>Clostridium</taxon>
    </lineage>
</organism>
<accession>A0A381J467</accession>
<evidence type="ECO:0000313" key="1">
    <source>
        <dbReference type="EMBL" id="SUY45148.1"/>
    </source>
</evidence>
<reference evidence="1 2" key="1">
    <citation type="submission" date="2018-06" db="EMBL/GenBank/DDBJ databases">
        <authorList>
            <consortium name="Pathogen Informatics"/>
            <person name="Doyle S."/>
        </authorList>
    </citation>
    <scope>NUCLEOTIDE SEQUENCE [LARGE SCALE GENOMIC DNA]</scope>
    <source>
        <strain evidence="1 2">NCTC9836</strain>
    </source>
</reference>
<evidence type="ECO:0000313" key="2">
    <source>
        <dbReference type="Proteomes" id="UP000254664"/>
    </source>
</evidence>
<dbReference type="Proteomes" id="UP000254664">
    <property type="component" value="Unassembled WGS sequence"/>
</dbReference>
<dbReference type="OrthoDB" id="2519014at2"/>
<proteinExistence type="predicted"/>